<name>A0ABV2J656_9HYPH</name>
<dbReference type="PANTHER" id="PTHR35335">
    <property type="entry name" value="UPF0716 PROTEIN FXSA"/>
    <property type="match status" value="1"/>
</dbReference>
<feature type="transmembrane region" description="Helical" evidence="2">
    <location>
        <begin position="34"/>
        <end position="56"/>
    </location>
</feature>
<reference evidence="3 4" key="1">
    <citation type="submission" date="2024-06" db="EMBL/GenBank/DDBJ databases">
        <title>Genomic Encyclopedia of Type Strains, Phase IV (KMG-IV): sequencing the most valuable type-strain genomes for metagenomic binning, comparative biology and taxonomic classification.</title>
        <authorList>
            <person name="Goeker M."/>
        </authorList>
    </citation>
    <scope>NUCLEOTIDE SEQUENCE [LARGE SCALE GENOMIC DNA]</scope>
    <source>
        <strain evidence="3 4">DSM 29780</strain>
    </source>
</reference>
<evidence type="ECO:0000256" key="1">
    <source>
        <dbReference type="SAM" id="MobiDB-lite"/>
    </source>
</evidence>
<dbReference type="Proteomes" id="UP001549047">
    <property type="component" value="Unassembled WGS sequence"/>
</dbReference>
<protein>
    <submittedName>
        <fullName evidence="3">UPF0716 protein FxsA</fullName>
    </submittedName>
</protein>
<keyword evidence="2" id="KW-0812">Transmembrane</keyword>
<dbReference type="RefSeq" id="WP_354558568.1">
    <property type="nucleotide sequence ID" value="NZ_JBEPMB010000012.1"/>
</dbReference>
<keyword evidence="2" id="KW-0472">Membrane</keyword>
<feature type="compositionally biased region" description="Low complexity" evidence="1">
    <location>
        <begin position="126"/>
        <end position="145"/>
    </location>
</feature>
<evidence type="ECO:0000256" key="2">
    <source>
        <dbReference type="SAM" id="Phobius"/>
    </source>
</evidence>
<dbReference type="EMBL" id="JBEPMB010000012">
    <property type="protein sequence ID" value="MET3616113.1"/>
    <property type="molecule type" value="Genomic_DNA"/>
</dbReference>
<organism evidence="3 4">
    <name type="scientific">Rhizobium aquaticum</name>
    <dbReference type="NCBI Taxonomy" id="1549636"/>
    <lineage>
        <taxon>Bacteria</taxon>
        <taxon>Pseudomonadati</taxon>
        <taxon>Pseudomonadota</taxon>
        <taxon>Alphaproteobacteria</taxon>
        <taxon>Hyphomicrobiales</taxon>
        <taxon>Rhizobiaceae</taxon>
        <taxon>Rhizobium/Agrobacterium group</taxon>
        <taxon>Rhizobium</taxon>
    </lineage>
</organism>
<feature type="transmembrane region" description="Helical" evidence="2">
    <location>
        <begin position="7"/>
        <end position="28"/>
    </location>
</feature>
<evidence type="ECO:0000313" key="4">
    <source>
        <dbReference type="Proteomes" id="UP001549047"/>
    </source>
</evidence>
<sequence length="169" mass="18127">MRFSILPLALVVLPLLEIAVFIIVGRYIGVLPVIGLIFLSSAVGGLLLRIQGIGVLRKLSREMDAGRLPARELIHGAMIVLAGLFLLTPGFVTDVLGLLLFIPAVRDAAWLMIKDRIAVSGVFRSSGPGPGSPFGSEGSSDPSGEVIDLDAEDYSREPNPKSPWNRRID</sequence>
<dbReference type="NCBIfam" id="NF008528">
    <property type="entry name" value="PRK11463.1-2"/>
    <property type="match status" value="1"/>
</dbReference>
<dbReference type="Pfam" id="PF04186">
    <property type="entry name" value="FxsA"/>
    <property type="match status" value="1"/>
</dbReference>
<dbReference type="InterPro" id="IPR007313">
    <property type="entry name" value="FxsA"/>
</dbReference>
<accession>A0ABV2J656</accession>
<feature type="transmembrane region" description="Helical" evidence="2">
    <location>
        <begin position="77"/>
        <end position="102"/>
    </location>
</feature>
<feature type="region of interest" description="Disordered" evidence="1">
    <location>
        <begin position="126"/>
        <end position="169"/>
    </location>
</feature>
<comment type="caution">
    <text evidence="3">The sequence shown here is derived from an EMBL/GenBank/DDBJ whole genome shotgun (WGS) entry which is preliminary data.</text>
</comment>
<keyword evidence="2" id="KW-1133">Transmembrane helix</keyword>
<dbReference type="PANTHER" id="PTHR35335:SF1">
    <property type="entry name" value="UPF0716 PROTEIN FXSA"/>
    <property type="match status" value="1"/>
</dbReference>
<proteinExistence type="predicted"/>
<evidence type="ECO:0000313" key="3">
    <source>
        <dbReference type="EMBL" id="MET3616113.1"/>
    </source>
</evidence>
<keyword evidence="4" id="KW-1185">Reference proteome</keyword>
<gene>
    <name evidence="3" type="ORF">ABID16_004462</name>
</gene>